<dbReference type="Gene3D" id="2.60.120.10">
    <property type="entry name" value="Jelly Rolls"/>
    <property type="match status" value="1"/>
</dbReference>
<proteinExistence type="predicted"/>
<accession>A0ABT6M161</accession>
<sequence length="263" mass="28114">MIPRIHVPFLTIGLPCERVCERLLGEARLSGSAGEAGSGLPQGVRLYRLSPDGSVVLADRDGARELGPERDLLRFIDDGQFAHYLIGDAGTSPERPSNATVKLGIVGPRSAFTPHAHGGEHFVLSLGYAACGLYDSERGRVTEVPLVPGELIRIPEMMPHSFANRDTAPLTILAANTGYGIDHEDYAITAPEAERRAGGSSYEGIGSAGVRTATLAATDYLQLAAALRDIEQVQQARGPGVTTVRERLAARLRRLAQGLEGRR</sequence>
<dbReference type="InterPro" id="IPR014710">
    <property type="entry name" value="RmlC-like_jellyroll"/>
</dbReference>
<dbReference type="InterPro" id="IPR011051">
    <property type="entry name" value="RmlC_Cupin_sf"/>
</dbReference>
<dbReference type="EMBL" id="JARXVH010000022">
    <property type="protein sequence ID" value="MDH6221384.1"/>
    <property type="molecule type" value="Genomic_DNA"/>
</dbReference>
<comment type="caution">
    <text evidence="1">The sequence shown here is derived from an EMBL/GenBank/DDBJ whole genome shotgun (WGS) entry which is preliminary data.</text>
</comment>
<reference evidence="1 2" key="1">
    <citation type="submission" date="2023-04" db="EMBL/GenBank/DDBJ databases">
        <title>Forest soil microbial communities from Buena Vista Peninsula, Colon Province, Panama.</title>
        <authorList>
            <person name="Bouskill N."/>
        </authorList>
    </citation>
    <scope>NUCLEOTIDE SEQUENCE [LARGE SCALE GENOMIC DNA]</scope>
    <source>
        <strain evidence="1 2">GGS1</strain>
    </source>
</reference>
<protein>
    <submittedName>
        <fullName evidence="1">RmlC-like cupin family protein</fullName>
    </submittedName>
</protein>
<dbReference type="Proteomes" id="UP001160499">
    <property type="component" value="Unassembled WGS sequence"/>
</dbReference>
<name>A0ABT6M161_9ACTN</name>
<dbReference type="SUPFAM" id="SSF51182">
    <property type="entry name" value="RmlC-like cupins"/>
    <property type="match status" value="1"/>
</dbReference>
<keyword evidence="2" id="KW-1185">Reference proteome</keyword>
<gene>
    <name evidence="1" type="ORF">M2283_008730</name>
</gene>
<evidence type="ECO:0000313" key="2">
    <source>
        <dbReference type="Proteomes" id="UP001160499"/>
    </source>
</evidence>
<evidence type="ECO:0000313" key="1">
    <source>
        <dbReference type="EMBL" id="MDH6221384.1"/>
    </source>
</evidence>
<organism evidence="1 2">
    <name type="scientific">Streptomyces pseudovenezuelae</name>
    <dbReference type="NCBI Taxonomy" id="67350"/>
    <lineage>
        <taxon>Bacteria</taxon>
        <taxon>Bacillati</taxon>
        <taxon>Actinomycetota</taxon>
        <taxon>Actinomycetes</taxon>
        <taxon>Kitasatosporales</taxon>
        <taxon>Streptomycetaceae</taxon>
        <taxon>Streptomyces</taxon>
        <taxon>Streptomyces aurantiacus group</taxon>
    </lineage>
</organism>